<dbReference type="InterPro" id="IPR025382">
    <property type="entry name" value="Cap4-like_endonuclease_dom"/>
</dbReference>
<accession>A0ABT6BIV5</accession>
<comment type="caution">
    <text evidence="2">The sequence shown here is derived from an EMBL/GenBank/DDBJ whole genome shotgun (WGS) entry which is preliminary data.</text>
</comment>
<dbReference type="Proteomes" id="UP001321344">
    <property type="component" value="Unassembled WGS sequence"/>
</dbReference>
<evidence type="ECO:0000313" key="3">
    <source>
        <dbReference type="Proteomes" id="UP001321344"/>
    </source>
</evidence>
<sequence>MTALCSEIRHCAKPHKVGRNAKKHRDIIVMSKKIDSNPLFEGQREKSGSVTFDKYSFQYHWALYRVISNHSDQQEYAVIIELHEDVVVSNSLNVDRAKFEFNQVKTNKSPFNTHQLVEIKKGGNSVLGKLIKDVSSKPYVTKIETLNLVTSNKFNLELAKENVELKIIRKEDLSSIQISDLESELKKEIGISDLPENLRFIISDISDSDYQTILIGTIAKLIVYSLALIQMQKAFICF</sequence>
<dbReference type="Pfam" id="PF14130">
    <property type="entry name" value="Cap4_nuclease"/>
    <property type="match status" value="1"/>
</dbReference>
<keyword evidence="3" id="KW-1185">Reference proteome</keyword>
<evidence type="ECO:0000259" key="1">
    <source>
        <dbReference type="Pfam" id="PF14130"/>
    </source>
</evidence>
<gene>
    <name evidence="2" type="ORF">PQG43_05515</name>
</gene>
<protein>
    <submittedName>
        <fullName evidence="2">DsDNA nuclease domain-containing protein</fullName>
    </submittedName>
</protein>
<evidence type="ECO:0000313" key="2">
    <source>
        <dbReference type="EMBL" id="MDF5690312.1"/>
    </source>
</evidence>
<proteinExistence type="predicted"/>
<name>A0ABT6BIV5_9BACT</name>
<reference evidence="2 3" key="1">
    <citation type="submission" date="2023-03" db="EMBL/GenBank/DDBJ databases">
        <title>Genome sequencing of Aquirufa.</title>
        <authorList>
            <person name="Pitt A."/>
            <person name="Hahn M.W."/>
        </authorList>
    </citation>
    <scope>NUCLEOTIDE SEQUENCE [LARGE SCALE GENOMIC DNA]</scope>
    <source>
        <strain evidence="2 3">WAEICH-18A</strain>
    </source>
</reference>
<feature type="domain" description="CD-NTase associated protein 4-like DNA endonuclease" evidence="1">
    <location>
        <begin position="46"/>
        <end position="221"/>
    </location>
</feature>
<organism evidence="2 3">
    <name type="scientific">Aquirufa aurantiipilula</name>
    <dbReference type="NCBI Taxonomy" id="2696561"/>
    <lineage>
        <taxon>Bacteria</taxon>
        <taxon>Pseudomonadati</taxon>
        <taxon>Bacteroidota</taxon>
        <taxon>Cytophagia</taxon>
        <taxon>Cytophagales</taxon>
        <taxon>Flectobacillaceae</taxon>
        <taxon>Aquirufa</taxon>
    </lineage>
</organism>
<dbReference type="EMBL" id="JARJOW010000003">
    <property type="protein sequence ID" value="MDF5690312.1"/>
    <property type="molecule type" value="Genomic_DNA"/>
</dbReference>